<evidence type="ECO:0000313" key="2">
    <source>
        <dbReference type="EMBL" id="KJL18138.1"/>
    </source>
</evidence>
<dbReference type="PANTHER" id="PTHR46401">
    <property type="entry name" value="GLYCOSYLTRANSFERASE WBBK-RELATED"/>
    <property type="match status" value="1"/>
</dbReference>
<protein>
    <submittedName>
        <fullName evidence="2">Glycosyl transferases group 1</fullName>
    </submittedName>
</protein>
<keyword evidence="3" id="KW-1185">Reference proteome</keyword>
<dbReference type="Pfam" id="PF13692">
    <property type="entry name" value="Glyco_trans_1_4"/>
    <property type="match status" value="1"/>
</dbReference>
<dbReference type="GeneID" id="94443932"/>
<proteinExistence type="predicted"/>
<sequence length="357" mass="36949">MGARLRVVLDQLTHVVDGNHAFASSDLAAALVATAPSGCEVEAIVPAGAEVSIRGIADVRRLSLARRELAGSWQLGIPAGAGDGLIHSATLMAPLVRHDRVHDHDQTTVTLWDLRAWDAPQLLSKSTVSWQRAMLKRAVKHADAVVVPSHAIAARLGEITKLGDRIRVISGAVPSSFVVPFDAAERRTALSLPASYVVVTGAADSLETGFRAALATGRDAVVLDAPEGGEPALAEIAAAVGLPEARAHIRGVLSTEDRAAVFAAAAAMVATDAGAGWPWRAVEAMTLGVPVVAVESGVHHDVIADGGMIVDAADAPDAAVDAVGDGARRLSVLAADRSRSFSWLGAAERVWGLHADL</sequence>
<dbReference type="SUPFAM" id="SSF53756">
    <property type="entry name" value="UDP-Glycosyltransferase/glycogen phosphorylase"/>
    <property type="match status" value="1"/>
</dbReference>
<evidence type="ECO:0000313" key="3">
    <source>
        <dbReference type="Proteomes" id="UP000033572"/>
    </source>
</evidence>
<dbReference type="RefSeq" id="WP_045255480.1">
    <property type="nucleotide sequence ID" value="NZ_CP031425.1"/>
</dbReference>
<dbReference type="EMBL" id="JYIU01000046">
    <property type="protein sequence ID" value="KJL18138.1"/>
    <property type="molecule type" value="Genomic_DNA"/>
</dbReference>
<dbReference type="PATRIC" id="fig|104336.4.peg.3287"/>
<dbReference type="GO" id="GO:0009103">
    <property type="term" value="P:lipopolysaccharide biosynthetic process"/>
    <property type="evidence" value="ECO:0007669"/>
    <property type="project" value="TreeGrafter"/>
</dbReference>
<reference evidence="2 3" key="1">
    <citation type="submission" date="2015-02" db="EMBL/GenBank/DDBJ databases">
        <title>Draft genome sequences of ten Microbacterium spp. with emphasis on heavy metal contaminated environments.</title>
        <authorList>
            <person name="Corretto E."/>
        </authorList>
    </citation>
    <scope>NUCLEOTIDE SEQUENCE [LARGE SCALE GENOMIC DNA]</scope>
    <source>
        <strain evidence="2 3">DSM 12966</strain>
    </source>
</reference>
<accession>A0A0F0KB80</accession>
<dbReference type="GO" id="GO:0016757">
    <property type="term" value="F:glycosyltransferase activity"/>
    <property type="evidence" value="ECO:0007669"/>
    <property type="project" value="TreeGrafter"/>
</dbReference>
<dbReference type="KEGG" id="mfol:DXT68_05985"/>
<comment type="caution">
    <text evidence="2">The sequence shown here is derived from an EMBL/GenBank/DDBJ whole genome shotgun (WGS) entry which is preliminary data.</text>
</comment>
<dbReference type="Proteomes" id="UP000033572">
    <property type="component" value="Unassembled WGS sequence"/>
</dbReference>
<keyword evidence="1 2" id="KW-0808">Transferase</keyword>
<dbReference type="Gene3D" id="3.40.50.2000">
    <property type="entry name" value="Glycogen Phosphorylase B"/>
    <property type="match status" value="2"/>
</dbReference>
<evidence type="ECO:0000256" key="1">
    <source>
        <dbReference type="ARBA" id="ARBA00022679"/>
    </source>
</evidence>
<organism evidence="2 3">
    <name type="scientific">Microbacterium foliorum</name>
    <dbReference type="NCBI Taxonomy" id="104336"/>
    <lineage>
        <taxon>Bacteria</taxon>
        <taxon>Bacillati</taxon>
        <taxon>Actinomycetota</taxon>
        <taxon>Actinomycetes</taxon>
        <taxon>Micrococcales</taxon>
        <taxon>Microbacteriaceae</taxon>
        <taxon>Microbacterium</taxon>
    </lineage>
</organism>
<dbReference type="PANTHER" id="PTHR46401:SF2">
    <property type="entry name" value="GLYCOSYLTRANSFERASE WBBK-RELATED"/>
    <property type="match status" value="1"/>
</dbReference>
<gene>
    <name evidence="2" type="ORF">RN50_03245</name>
</gene>
<name>A0A0F0KB80_9MICO</name>
<dbReference type="AlphaFoldDB" id="A0A0F0KB80"/>